<proteinExistence type="predicted"/>
<accession>Q9IH20</accession>
<protein>
    <submittedName>
        <fullName evidence="3">Nonstructural protein NS12</fullName>
    </submittedName>
</protein>
<evidence type="ECO:0000256" key="2">
    <source>
        <dbReference type="SAM" id="Phobius"/>
    </source>
</evidence>
<keyword evidence="2" id="KW-1133">Transmembrane helix</keyword>
<evidence type="ECO:0000313" key="3">
    <source>
        <dbReference type="EMBL" id="AAF91307.1"/>
    </source>
</evidence>
<feature type="transmembrane region" description="Helical" evidence="2">
    <location>
        <begin position="37"/>
        <end position="61"/>
    </location>
</feature>
<keyword evidence="2" id="KW-0812">Transmembrane</keyword>
<dbReference type="EMBL" id="AF239174">
    <property type="protein sequence ID" value="AAF91307.1"/>
    <property type="molecule type" value="Genomic_RNA"/>
</dbReference>
<evidence type="ECO:0000256" key="1">
    <source>
        <dbReference type="SAM" id="MobiDB-lite"/>
    </source>
</evidence>
<feature type="region of interest" description="Disordered" evidence="1">
    <location>
        <begin position="86"/>
        <end position="107"/>
    </location>
</feature>
<reference evidence="3" key="1">
    <citation type="submission" date="2000-02" db="EMBL/GenBank/DDBJ databases">
        <title>Complete nucleotide sequence of grass carp reovirus segment S7.</title>
        <authorList>
            <person name="Qiu T."/>
            <person name="Lu R."/>
            <person name="Zhang J."/>
            <person name="Zhu Z."/>
        </authorList>
    </citation>
    <scope>NUCLEOTIDE SEQUENCE</scope>
    <source>
        <strain evidence="3">873</strain>
    </source>
</reference>
<organism evidence="3">
    <name type="scientific">Grass carp hemorrhagic virus</name>
    <dbReference type="NCBI Taxonomy" id="128986"/>
    <lineage>
        <taxon>Viruses</taxon>
        <taxon>Riboviria</taxon>
        <taxon>Orthornavirae</taxon>
        <taxon>Duplornaviricota</taxon>
        <taxon>Resentoviricetes</taxon>
        <taxon>Reovirales</taxon>
        <taxon>Spinareoviridae</taxon>
        <taxon>Aquareovirus</taxon>
        <taxon>Aquareovirus ctenopharyngodontis</taxon>
    </lineage>
</organism>
<name>Q9IH20_GCRV</name>
<keyword evidence="2" id="KW-0472">Membrane</keyword>
<sequence length="107" mass="11913">MVGAPLAEGWLCGPVPGNPLQHHCALTNLSLSIFVTLLGPIFAALLILVLWSCCQTFILWFRIESALRHTIRLILNQQNTRLRRFSSAPEYTRPGSRLPTASTNPFV</sequence>